<dbReference type="PANTHER" id="PTHR43682">
    <property type="entry name" value="LACTATE UTILIZATION PROTEIN C"/>
    <property type="match status" value="1"/>
</dbReference>
<organism evidence="2 3">
    <name type="scientific">Peptidiphaga gingivicola</name>
    <dbReference type="NCBI Taxonomy" id="2741497"/>
    <lineage>
        <taxon>Bacteria</taxon>
        <taxon>Bacillati</taxon>
        <taxon>Actinomycetota</taxon>
        <taxon>Actinomycetes</taxon>
        <taxon>Actinomycetales</taxon>
        <taxon>Actinomycetaceae</taxon>
        <taxon>Peptidiphaga</taxon>
    </lineage>
</organism>
<evidence type="ECO:0000259" key="1">
    <source>
        <dbReference type="Pfam" id="PF02589"/>
    </source>
</evidence>
<proteinExistence type="predicted"/>
<evidence type="ECO:0000313" key="2">
    <source>
        <dbReference type="EMBL" id="OAP85678.1"/>
    </source>
</evidence>
<dbReference type="PANTHER" id="PTHR43682:SF1">
    <property type="entry name" value="LACTATE UTILIZATION PROTEIN C"/>
    <property type="match status" value="1"/>
</dbReference>
<reference evidence="2 3" key="1">
    <citation type="submission" date="2016-04" db="EMBL/GenBank/DDBJ databases">
        <title>Peptidophaga gingivicola gen. nov., sp. nov., isolated from human subgingival plaque.</title>
        <authorList>
            <person name="Beall C.J."/>
            <person name="Mokrzan E.M."/>
            <person name="Griffen A.L."/>
            <person name="Leys E.J."/>
        </authorList>
    </citation>
    <scope>NUCLEOTIDE SEQUENCE [LARGE SCALE GENOMIC DNA]</scope>
    <source>
        <strain evidence="2 3">BA112</strain>
    </source>
</reference>
<dbReference type="EMBL" id="LVZK01000001">
    <property type="protein sequence ID" value="OAP85678.1"/>
    <property type="molecule type" value="Genomic_DNA"/>
</dbReference>
<sequence length="217" mass="22814">MKAAKSAREEIFRRIRAAGPIPVPEIPRDYRTRGDGSDVVAEMEEKLVDYTAKVTHAATAADVPAAIAEALSDAASVVVPPGLDPAWAEAAAKGREIHVDEPPLTNAELDRIDAVVTASRVAVALSGTIMLDGAPDMGRRAISLVPDTHVVVLKASDIKATVPEAVAVLGENPTRPTTWIAGPSATSDIELVRVDGVHGPRNLRVIIVDDGEDNSNN</sequence>
<dbReference type="Pfam" id="PF02589">
    <property type="entry name" value="LUD_dom"/>
    <property type="match status" value="1"/>
</dbReference>
<dbReference type="InterPro" id="IPR037171">
    <property type="entry name" value="NagB/RpiA_transferase-like"/>
</dbReference>
<gene>
    <name evidence="2" type="ORF">A4H34_00255</name>
</gene>
<feature type="domain" description="LUD" evidence="1">
    <location>
        <begin position="41"/>
        <end position="208"/>
    </location>
</feature>
<dbReference type="Gene3D" id="3.40.50.10420">
    <property type="entry name" value="NagB/RpiA/CoA transferase-like"/>
    <property type="match status" value="1"/>
</dbReference>
<dbReference type="Proteomes" id="UP000078368">
    <property type="component" value="Unassembled WGS sequence"/>
</dbReference>
<dbReference type="AlphaFoldDB" id="A0A179B1S9"/>
<protein>
    <submittedName>
        <fullName evidence="2">Lactate utilization protein B/C</fullName>
    </submittedName>
</protein>
<dbReference type="InterPro" id="IPR024185">
    <property type="entry name" value="FTHF_cligase-like_sf"/>
</dbReference>
<evidence type="ECO:0000313" key="3">
    <source>
        <dbReference type="Proteomes" id="UP000078368"/>
    </source>
</evidence>
<dbReference type="RefSeq" id="WP_064230673.1">
    <property type="nucleotide sequence ID" value="NZ_LVZK01000001.1"/>
</dbReference>
<dbReference type="InterPro" id="IPR003741">
    <property type="entry name" value="LUD_dom"/>
</dbReference>
<keyword evidence="3" id="KW-1185">Reference proteome</keyword>
<dbReference type="OrthoDB" id="9794187at2"/>
<comment type="caution">
    <text evidence="2">The sequence shown here is derived from an EMBL/GenBank/DDBJ whole genome shotgun (WGS) entry which is preliminary data.</text>
</comment>
<accession>A0A179B1S9</accession>
<name>A0A179B1S9_9ACTO</name>
<dbReference type="SUPFAM" id="SSF100950">
    <property type="entry name" value="NagB/RpiA/CoA transferase-like"/>
    <property type="match status" value="1"/>
</dbReference>
<dbReference type="STRING" id="1823756.A4H34_00255"/>